<dbReference type="Gene3D" id="2.60.120.10">
    <property type="entry name" value="Jelly Rolls"/>
    <property type="match status" value="1"/>
</dbReference>
<dbReference type="SUPFAM" id="SSF51182">
    <property type="entry name" value="RmlC-like cupins"/>
    <property type="match status" value="1"/>
</dbReference>
<dbReference type="InterPro" id="IPR053146">
    <property type="entry name" value="QDO-like"/>
</dbReference>
<feature type="domain" description="Cupin type-2" evidence="1">
    <location>
        <begin position="34"/>
        <end position="103"/>
    </location>
</feature>
<accession>A0AAE3QL68</accession>
<gene>
    <name evidence="2" type="ORF">QNI16_10745</name>
</gene>
<dbReference type="Proteomes" id="UP001241110">
    <property type="component" value="Unassembled WGS sequence"/>
</dbReference>
<dbReference type="RefSeq" id="WP_313978122.1">
    <property type="nucleotide sequence ID" value="NZ_JASJOS010000004.1"/>
</dbReference>
<evidence type="ECO:0000313" key="3">
    <source>
        <dbReference type="Proteomes" id="UP001241110"/>
    </source>
</evidence>
<dbReference type="InterPro" id="IPR011051">
    <property type="entry name" value="RmlC_Cupin_sf"/>
</dbReference>
<protein>
    <submittedName>
        <fullName evidence="2">Cupin domain-containing protein</fullName>
    </submittedName>
</protein>
<organism evidence="2 3">
    <name type="scientific">Xanthocytophaga flava</name>
    <dbReference type="NCBI Taxonomy" id="3048013"/>
    <lineage>
        <taxon>Bacteria</taxon>
        <taxon>Pseudomonadati</taxon>
        <taxon>Bacteroidota</taxon>
        <taxon>Cytophagia</taxon>
        <taxon>Cytophagales</taxon>
        <taxon>Rhodocytophagaceae</taxon>
        <taxon>Xanthocytophaga</taxon>
    </lineage>
</organism>
<reference evidence="2" key="1">
    <citation type="submission" date="2023-05" db="EMBL/GenBank/DDBJ databases">
        <authorList>
            <person name="Zhang X."/>
        </authorList>
    </citation>
    <scope>NUCLEOTIDE SEQUENCE</scope>
    <source>
        <strain evidence="2">YF14B1</strain>
    </source>
</reference>
<dbReference type="PANTHER" id="PTHR36440:SF1">
    <property type="entry name" value="PUTATIVE (AFU_ORTHOLOGUE AFUA_8G07350)-RELATED"/>
    <property type="match status" value="1"/>
</dbReference>
<name>A0AAE3QL68_9BACT</name>
<evidence type="ECO:0000259" key="1">
    <source>
        <dbReference type="Pfam" id="PF07883"/>
    </source>
</evidence>
<dbReference type="PANTHER" id="PTHR36440">
    <property type="entry name" value="PUTATIVE (AFU_ORTHOLOGUE AFUA_8G07350)-RELATED"/>
    <property type="match status" value="1"/>
</dbReference>
<dbReference type="InterPro" id="IPR013096">
    <property type="entry name" value="Cupin_2"/>
</dbReference>
<dbReference type="Pfam" id="PF07883">
    <property type="entry name" value="Cupin_2"/>
    <property type="match status" value="1"/>
</dbReference>
<comment type="caution">
    <text evidence="2">The sequence shown here is derived from an EMBL/GenBank/DDBJ whole genome shotgun (WGS) entry which is preliminary data.</text>
</comment>
<sequence>MATKNTTIHNKITGEKITWLETSQDSNGKRLVFLFEVAPKGKLPVTHYHPNQTETFEVCKGTFTVRLAGQVHILKAGEKLLIPKGVPHQWWNDSVNEPTKMKVIFEPALHTETFLEQFYGLSNDNKTAKDGTPAFLQLMAMVNEYEIYITGPPLFIQKALGFVLGGLAKLIGIKKYYPQYSKK</sequence>
<dbReference type="AlphaFoldDB" id="A0AAE3QL68"/>
<dbReference type="EMBL" id="JASJOS010000004">
    <property type="protein sequence ID" value="MDJ1480960.1"/>
    <property type="molecule type" value="Genomic_DNA"/>
</dbReference>
<dbReference type="InterPro" id="IPR014710">
    <property type="entry name" value="RmlC-like_jellyroll"/>
</dbReference>
<proteinExistence type="predicted"/>
<evidence type="ECO:0000313" key="2">
    <source>
        <dbReference type="EMBL" id="MDJ1480960.1"/>
    </source>
</evidence>